<evidence type="ECO:0000313" key="3">
    <source>
        <dbReference type="EMBL" id="EFX04420.1"/>
    </source>
</evidence>
<dbReference type="GO" id="GO:0009898">
    <property type="term" value="C:cytoplasmic side of plasma membrane"/>
    <property type="evidence" value="ECO:0007669"/>
    <property type="project" value="TreeGrafter"/>
</dbReference>
<dbReference type="GO" id="GO:0032511">
    <property type="term" value="P:late endosome to vacuole transport via multivesicular body sorting pathway"/>
    <property type="evidence" value="ECO:0007669"/>
    <property type="project" value="TreeGrafter"/>
</dbReference>
<dbReference type="GeneID" id="25974216"/>
<feature type="coiled-coil region" evidence="1">
    <location>
        <begin position="303"/>
        <end position="330"/>
    </location>
</feature>
<dbReference type="GO" id="GO:0000815">
    <property type="term" value="C:ESCRT III complex"/>
    <property type="evidence" value="ECO:0007669"/>
    <property type="project" value="TreeGrafter"/>
</dbReference>
<dbReference type="PANTHER" id="PTHR22761:SF18">
    <property type="entry name" value="SORTING PROTEIN SNF7 FAMILY PROTEIN, PUTATIVE (AFU_ORTHOLOGUE AFUA_2G16692)-RELATED"/>
    <property type="match status" value="1"/>
</dbReference>
<dbReference type="STRING" id="655863.F0XES3"/>
<gene>
    <name evidence="3" type="ORF">CMQ_1348</name>
</gene>
<dbReference type="OrthoDB" id="10250120at2759"/>
<accession>F0XES3</accession>
<dbReference type="Gene3D" id="1.10.287.1060">
    <property type="entry name" value="ESAT-6-like"/>
    <property type="match status" value="1"/>
</dbReference>
<keyword evidence="4" id="KW-1185">Reference proteome</keyword>
<dbReference type="FunCoup" id="F0XES3">
    <property type="interactions" value="60"/>
</dbReference>
<dbReference type="InParanoid" id="F0XES3"/>
<dbReference type="AlphaFoldDB" id="F0XES3"/>
<name>F0XES3_GROCL</name>
<dbReference type="GO" id="GO:0006900">
    <property type="term" value="P:vesicle budding from membrane"/>
    <property type="evidence" value="ECO:0007669"/>
    <property type="project" value="TreeGrafter"/>
</dbReference>
<protein>
    <submittedName>
        <fullName evidence="3">Snf7 family protein</fullName>
    </submittedName>
</protein>
<proteinExistence type="predicted"/>
<evidence type="ECO:0000256" key="1">
    <source>
        <dbReference type="SAM" id="Coils"/>
    </source>
</evidence>
<dbReference type="GO" id="GO:0005771">
    <property type="term" value="C:multivesicular body"/>
    <property type="evidence" value="ECO:0007669"/>
    <property type="project" value="TreeGrafter"/>
</dbReference>
<dbReference type="Pfam" id="PF03357">
    <property type="entry name" value="Snf7"/>
    <property type="match status" value="1"/>
</dbReference>
<evidence type="ECO:0000313" key="4">
    <source>
        <dbReference type="Proteomes" id="UP000007796"/>
    </source>
</evidence>
<dbReference type="Proteomes" id="UP000007796">
    <property type="component" value="Unassembled WGS sequence"/>
</dbReference>
<organism evidence="4">
    <name type="scientific">Grosmannia clavigera (strain kw1407 / UAMH 11150)</name>
    <name type="common">Blue stain fungus</name>
    <name type="synonym">Graphiocladiella clavigera</name>
    <dbReference type="NCBI Taxonomy" id="655863"/>
    <lineage>
        <taxon>Eukaryota</taxon>
        <taxon>Fungi</taxon>
        <taxon>Dikarya</taxon>
        <taxon>Ascomycota</taxon>
        <taxon>Pezizomycotina</taxon>
        <taxon>Sordariomycetes</taxon>
        <taxon>Sordariomycetidae</taxon>
        <taxon>Ophiostomatales</taxon>
        <taxon>Ophiostomataceae</taxon>
        <taxon>Leptographium</taxon>
    </lineage>
</organism>
<evidence type="ECO:0000256" key="2">
    <source>
        <dbReference type="SAM" id="MobiDB-lite"/>
    </source>
</evidence>
<feature type="region of interest" description="Disordered" evidence="2">
    <location>
        <begin position="59"/>
        <end position="79"/>
    </location>
</feature>
<dbReference type="EMBL" id="GL629765">
    <property type="protein sequence ID" value="EFX04420.1"/>
    <property type="molecule type" value="Genomic_DNA"/>
</dbReference>
<dbReference type="RefSeq" id="XP_014173902.1">
    <property type="nucleotide sequence ID" value="XM_014318427.1"/>
</dbReference>
<dbReference type="eggNOG" id="KOG2911">
    <property type="taxonomic scope" value="Eukaryota"/>
</dbReference>
<sequence>MISNAQRIQFLVSHEEGFSRSRLPALYSDFRGLLNHNPEGYAANVSAWRRGLTSLVRQGMLPPASSKPTSSADAKHAPTGASRNRLILSAGPQLLDALQSDRYGAPDALDAVLREAVQDRDLVPLTAFLSAKESIYGRGGSWASWAAAVPWNVLSWGLHQLGGLSGLSGLGSGSGGGKIPAQQLVVLANVEEAATAFIEKTAGLRSRFERTWSVAHFKRTFGQPGSILDDYDDFDEQLLQQQEEGSSSRKRAALSGADIDVLLVFLSRDKHLVAYDGRVVTLLQDGGGGSGSSKTTRTTAVAITEEDSAVAQLRELLESLTHQTDVLSRRVDELTATARDAATVRKNRVAALAALRLKKQTETALATRFATLAQVEAAAARIEQAADNVQVVQAMDASASALQSLNAQVGGASGVDEVVERLREQMDAADEIGHILAEEAGGSAALEVDDAEITAELAALEEQQMQKLQGQTRVHDEDKEAAAQETMRRLAAVGPVPDSVPVPDHFSEGALEAVLEAETTASLRGLSINEPPAS</sequence>
<dbReference type="PANTHER" id="PTHR22761">
    <property type="entry name" value="CHARGED MULTIVESICULAR BODY PROTEIN"/>
    <property type="match status" value="1"/>
</dbReference>
<reference evidence="3 4" key="1">
    <citation type="journal article" date="2011" name="Proc. Natl. Acad. Sci. U.S.A.">
        <title>Genome and transcriptome analyses of the mountain pine beetle-fungal symbiont Grosmannia clavigera, a lodgepole pine pathogen.</title>
        <authorList>
            <person name="DiGuistini S."/>
            <person name="Wang Y."/>
            <person name="Liao N.Y."/>
            <person name="Taylor G."/>
            <person name="Tanguay P."/>
            <person name="Feau N."/>
            <person name="Henrissat B."/>
            <person name="Chan S.K."/>
            <person name="Hesse-Orce U."/>
            <person name="Alamouti S.M."/>
            <person name="Tsui C.K.M."/>
            <person name="Docking R.T."/>
            <person name="Levasseur A."/>
            <person name="Haridas S."/>
            <person name="Robertson G."/>
            <person name="Birol I."/>
            <person name="Holt R.A."/>
            <person name="Marra M.A."/>
            <person name="Hamelin R.C."/>
            <person name="Hirst M."/>
            <person name="Jones S.J.M."/>
            <person name="Bohlmann J."/>
            <person name="Breuil C."/>
        </authorList>
    </citation>
    <scope>NUCLEOTIDE SEQUENCE [LARGE SCALE GENOMIC DNA]</scope>
    <source>
        <strain evidence="4">kw1407 / UAMH 11150</strain>
    </source>
</reference>
<dbReference type="InterPro" id="IPR005024">
    <property type="entry name" value="Snf7_fam"/>
</dbReference>
<dbReference type="HOGENOM" id="CLU_021165_2_0_1"/>
<keyword evidence="1" id="KW-0175">Coiled coil</keyword>